<proteinExistence type="predicted"/>
<dbReference type="EMBL" id="CP060714">
    <property type="protein sequence ID" value="QNN56100.1"/>
    <property type="molecule type" value="Genomic_DNA"/>
</dbReference>
<dbReference type="SMART" id="SM00327">
    <property type="entry name" value="VWA"/>
    <property type="match status" value="1"/>
</dbReference>
<dbReference type="InterPro" id="IPR051928">
    <property type="entry name" value="NorD/CobT"/>
</dbReference>
<dbReference type="RefSeq" id="WP_187596370.1">
    <property type="nucleotide sequence ID" value="NZ_CP060714.1"/>
</dbReference>
<dbReference type="InterPro" id="IPR002035">
    <property type="entry name" value="VWF_A"/>
</dbReference>
<dbReference type="Gene3D" id="3.40.50.410">
    <property type="entry name" value="von Willebrand factor, type A domain"/>
    <property type="match status" value="1"/>
</dbReference>
<dbReference type="PANTHER" id="PTHR41248">
    <property type="entry name" value="NORD PROTEIN"/>
    <property type="match status" value="1"/>
</dbReference>
<dbReference type="PROSITE" id="PS50234">
    <property type="entry name" value="VWFA"/>
    <property type="match status" value="1"/>
</dbReference>
<dbReference type="PANTHER" id="PTHR41248:SF1">
    <property type="entry name" value="NORD PROTEIN"/>
    <property type="match status" value="1"/>
</dbReference>
<dbReference type="AlphaFoldDB" id="A0A7G9RKH5"/>
<evidence type="ECO:0000313" key="4">
    <source>
        <dbReference type="Proteomes" id="UP000515811"/>
    </source>
</evidence>
<organism evidence="3 4">
    <name type="scientific">Diaphorobacter ruginosibacter</name>
    <dbReference type="NCBI Taxonomy" id="1715720"/>
    <lineage>
        <taxon>Bacteria</taxon>
        <taxon>Pseudomonadati</taxon>
        <taxon>Pseudomonadota</taxon>
        <taxon>Betaproteobacteria</taxon>
        <taxon>Burkholderiales</taxon>
        <taxon>Comamonadaceae</taxon>
        <taxon>Diaphorobacter</taxon>
    </lineage>
</organism>
<name>A0A7G9RKH5_9BURK</name>
<keyword evidence="4" id="KW-1185">Reference proteome</keyword>
<dbReference type="InterPro" id="IPR036465">
    <property type="entry name" value="vWFA_dom_sf"/>
</dbReference>
<evidence type="ECO:0000256" key="1">
    <source>
        <dbReference type="SAM" id="MobiDB-lite"/>
    </source>
</evidence>
<dbReference type="Pfam" id="PF13519">
    <property type="entry name" value="VWA_2"/>
    <property type="match status" value="1"/>
</dbReference>
<dbReference type="Proteomes" id="UP000515811">
    <property type="component" value="Chromosome"/>
</dbReference>
<evidence type="ECO:0000259" key="2">
    <source>
        <dbReference type="PROSITE" id="PS50234"/>
    </source>
</evidence>
<dbReference type="SUPFAM" id="SSF53300">
    <property type="entry name" value="vWA-like"/>
    <property type="match status" value="1"/>
</dbReference>
<evidence type="ECO:0000313" key="3">
    <source>
        <dbReference type="EMBL" id="QNN56100.1"/>
    </source>
</evidence>
<sequence>MVSSQAPTVRNAELATSPPAWINDEAHDYERLAMLASGLALMRVQVQPLQTSSASAPVTGSGLLGAAAAKPAAAARTIVLPRAPSGTNVHLNEASTVQILLPALPDLDAAQRQRRHEAMVAHAAAHLRHSPARQPSQVLKPMGLTVVSAVEDARVERLLLRDYPGVRSWFSEQLAPEPEGSNLSFTAFMARLDRILLLTDSHSTNHWINKARELFERAAQTHGLEDYAAFRAASSILANDLGQMRVRMDPQHYAPPTLYRDDNSYLWEHPESEANVDQALSVAQPGARPPPAQANTVPDTAPEPPSAQDYEIARFHYPEWDRKIERMKSDWCTVIEKLPGWQGLSQVVEARLPANTRVDSLTLPNARQLDRRYRLRRQWEGDDVDLNAAIEIQVDRRLNLRPDPRLFLRAGKGPRPTSMLVLLDISESVNDIGPGGQCLLDIEKQAALLLAQSSVRGTDRLAIHAFSSNSRAEVNYYRLLDFGQPHNGASAAMIQAVRGRYSTRMGAALRHAGGLLQGEPEGQRTLLVVTDGAPADVDVHDKQYLIEDARQAVQQAQRAGVRVCCLAVDAKADSYVRHIFGWRNYGIAEEASQLVPRLTRMSARLAAGR</sequence>
<feature type="domain" description="VWFA" evidence="2">
    <location>
        <begin position="418"/>
        <end position="579"/>
    </location>
</feature>
<reference evidence="3 4" key="1">
    <citation type="submission" date="2020-08" db="EMBL/GenBank/DDBJ databases">
        <title>Genome sequence of Diaphorobacter ruginosibacter DSM 27467T.</title>
        <authorList>
            <person name="Hyun D.-W."/>
            <person name="Bae J.-W."/>
        </authorList>
    </citation>
    <scope>NUCLEOTIDE SEQUENCE [LARGE SCALE GENOMIC DNA]</scope>
    <source>
        <strain evidence="3 4">DSM 27467</strain>
    </source>
</reference>
<gene>
    <name evidence="3" type="ORF">H9K76_16140</name>
</gene>
<accession>A0A7G9RKH5</accession>
<dbReference type="KEGG" id="drg:H9K76_16140"/>
<feature type="region of interest" description="Disordered" evidence="1">
    <location>
        <begin position="283"/>
        <end position="307"/>
    </location>
</feature>
<protein>
    <submittedName>
        <fullName evidence="3">VWA domain-containing protein</fullName>
    </submittedName>
</protein>